<evidence type="ECO:0000259" key="5">
    <source>
        <dbReference type="PROSITE" id="PS51186"/>
    </source>
</evidence>
<dbReference type="RefSeq" id="WP_075015219.1">
    <property type="nucleotide sequence ID" value="NZ_FOWE01000010.1"/>
</dbReference>
<comment type="similarity">
    <text evidence="1 4">Belongs to the acetyltransferase Eis family.</text>
</comment>
<name>A0A1I5HS88_9ACTN</name>
<dbReference type="InterPro" id="IPR041380">
    <property type="entry name" value="Acetyltransf_17"/>
</dbReference>
<dbReference type="InterPro" id="IPR051554">
    <property type="entry name" value="Acetyltransferase_Eis"/>
</dbReference>
<evidence type="ECO:0000256" key="1">
    <source>
        <dbReference type="ARBA" id="ARBA00009213"/>
    </source>
</evidence>
<feature type="domain" description="N-acetyltransferase" evidence="5">
    <location>
        <begin position="8"/>
        <end position="155"/>
    </location>
</feature>
<feature type="binding site" evidence="4">
    <location>
        <begin position="93"/>
        <end position="98"/>
    </location>
    <ligand>
        <name>acetyl-CoA</name>
        <dbReference type="ChEBI" id="CHEBI:57288"/>
    </ligand>
</feature>
<dbReference type="PANTHER" id="PTHR37817:SF1">
    <property type="entry name" value="N-ACETYLTRANSFERASE EIS"/>
    <property type="match status" value="1"/>
</dbReference>
<dbReference type="OrthoDB" id="8399956at2"/>
<evidence type="ECO:0000313" key="6">
    <source>
        <dbReference type="EMBL" id="SFO50701.1"/>
    </source>
</evidence>
<evidence type="ECO:0000313" key="7">
    <source>
        <dbReference type="Proteomes" id="UP000183642"/>
    </source>
</evidence>
<dbReference type="InterPro" id="IPR016181">
    <property type="entry name" value="Acyl_CoA_acyltransferase"/>
</dbReference>
<dbReference type="InterPro" id="IPR022902">
    <property type="entry name" value="NAcTrfase_Eis"/>
</dbReference>
<keyword evidence="7" id="KW-1185">Reference proteome</keyword>
<comment type="subunit">
    <text evidence="4">Homohexamer; trimer of dimers.</text>
</comment>
<dbReference type="Gene3D" id="3.40.630.30">
    <property type="match status" value="2"/>
</dbReference>
<dbReference type="Gene3D" id="3.30.1050.10">
    <property type="entry name" value="SCP2 sterol-binding domain"/>
    <property type="match status" value="1"/>
</dbReference>
<dbReference type="Pfam" id="PF13530">
    <property type="entry name" value="SCP2_2"/>
    <property type="match status" value="1"/>
</dbReference>
<dbReference type="PANTHER" id="PTHR37817">
    <property type="entry name" value="N-ACETYLTRANSFERASE EIS"/>
    <property type="match status" value="1"/>
</dbReference>
<gene>
    <name evidence="6" type="ORF">SAMN05660359_03954</name>
</gene>
<dbReference type="NCBIfam" id="NF002367">
    <property type="entry name" value="PRK01346.1-4"/>
    <property type="match status" value="1"/>
</dbReference>
<proteinExistence type="inferred from homology"/>
<protein>
    <submittedName>
        <fullName evidence="6">Predicted acetyltransferase</fullName>
    </submittedName>
</protein>
<dbReference type="GO" id="GO:0030649">
    <property type="term" value="P:aminoglycoside antibiotic catabolic process"/>
    <property type="evidence" value="ECO:0007669"/>
    <property type="project" value="TreeGrafter"/>
</dbReference>
<organism evidence="6 7">
    <name type="scientific">Geodermatophilus obscurus</name>
    <dbReference type="NCBI Taxonomy" id="1861"/>
    <lineage>
        <taxon>Bacteria</taxon>
        <taxon>Bacillati</taxon>
        <taxon>Actinomycetota</taxon>
        <taxon>Actinomycetes</taxon>
        <taxon>Geodermatophilales</taxon>
        <taxon>Geodermatophilaceae</taxon>
        <taxon>Geodermatophilus</taxon>
    </lineage>
</organism>
<evidence type="ECO:0000256" key="4">
    <source>
        <dbReference type="HAMAP-Rule" id="MF_01812"/>
    </source>
</evidence>
<reference evidence="7" key="1">
    <citation type="submission" date="2016-10" db="EMBL/GenBank/DDBJ databases">
        <authorList>
            <person name="Varghese N."/>
            <person name="Submissions S."/>
        </authorList>
    </citation>
    <scope>NUCLEOTIDE SEQUENCE [LARGE SCALE GENOMIC DNA]</scope>
    <source>
        <strain evidence="7">DSM 43161</strain>
    </source>
</reference>
<evidence type="ECO:0000256" key="3">
    <source>
        <dbReference type="ARBA" id="ARBA00023315"/>
    </source>
</evidence>
<dbReference type="Pfam" id="PF17668">
    <property type="entry name" value="Acetyltransf_17"/>
    <property type="match status" value="1"/>
</dbReference>
<dbReference type="HAMAP" id="MF_01812">
    <property type="entry name" value="Eis"/>
    <property type="match status" value="1"/>
</dbReference>
<dbReference type="SUPFAM" id="SSF55718">
    <property type="entry name" value="SCP-like"/>
    <property type="match status" value="1"/>
</dbReference>
<feature type="active site" description="Proton acceptor; via carboxylate" evidence="4">
    <location>
        <position position="415"/>
    </location>
</feature>
<dbReference type="SUPFAM" id="SSF55729">
    <property type="entry name" value="Acyl-CoA N-acyltransferases (Nat)"/>
    <property type="match status" value="1"/>
</dbReference>
<dbReference type="InterPro" id="IPR000182">
    <property type="entry name" value="GNAT_dom"/>
</dbReference>
<keyword evidence="3 4" id="KW-0012">Acyltransferase</keyword>
<dbReference type="AlphaFoldDB" id="A0A1I5HS88"/>
<feature type="binding site" evidence="4">
    <location>
        <begin position="122"/>
        <end position="123"/>
    </location>
    <ligand>
        <name>acetyl-CoA</name>
        <dbReference type="ChEBI" id="CHEBI:57288"/>
    </ligand>
</feature>
<feature type="active site" description="Proton donor" evidence="4">
    <location>
        <position position="127"/>
    </location>
</feature>
<dbReference type="InterPro" id="IPR036527">
    <property type="entry name" value="SCP2_sterol-bd_dom_sf"/>
</dbReference>
<evidence type="ECO:0000256" key="2">
    <source>
        <dbReference type="ARBA" id="ARBA00022679"/>
    </source>
</evidence>
<dbReference type="PROSITE" id="PS51186">
    <property type="entry name" value="GNAT"/>
    <property type="match status" value="1"/>
</dbReference>
<keyword evidence="2 4" id="KW-0808">Transferase</keyword>
<feature type="binding site" evidence="4">
    <location>
        <begin position="85"/>
        <end position="87"/>
    </location>
    <ligand>
        <name>acetyl-CoA</name>
        <dbReference type="ChEBI" id="CHEBI:57288"/>
    </ligand>
</feature>
<dbReference type="Pfam" id="PF13527">
    <property type="entry name" value="Acetyltransf_9"/>
    <property type="match status" value="1"/>
</dbReference>
<accession>A0A1I5HS88</accession>
<sequence length="415" mass="45879">MTDPAGPPQLRPITDEEWPAFTRAMFDTFGEEPPASYLDAVPSVAELDRTLGLWDGDRVVATAGIYSRELTVPGAVVPCAGITWVSVAPTHRRRGVLTEVMRRQLTELHEQEREPVAALWASESSIYGRFGYAPATWRGALSGEVSRLRLRPDVDLGTGRVDRVDADGYRAAAVGLHDRLRRTVPGNMARDDRWWDRQLRDDPDQRRGASARRYLLHTEADGTVSGYAAFRVRAHWSDDGLPDGTVVVEELRGDRPTASAALWRFLLSLDLVRTMRAPGASPDEPLRHLLADPRALRSRPWDALWVRLVDVGRALAARRYPAPVELVIEVRDTTCPWNDGRWWLRGHPAGAFCARTDGDPDLVVDVEALSAAYLGGVSLATLQAAGRVTEVSPGAVVQAGTAFRWPVTPWCPDEF</sequence>
<dbReference type="EMBL" id="FOWE01000010">
    <property type="protein sequence ID" value="SFO50701.1"/>
    <property type="molecule type" value="Genomic_DNA"/>
</dbReference>
<dbReference type="InterPro" id="IPR025559">
    <property type="entry name" value="Eis_dom"/>
</dbReference>
<dbReference type="GO" id="GO:0034069">
    <property type="term" value="F:aminoglycoside N-acetyltransferase activity"/>
    <property type="evidence" value="ECO:0007669"/>
    <property type="project" value="TreeGrafter"/>
</dbReference>
<dbReference type="Proteomes" id="UP000183642">
    <property type="component" value="Unassembled WGS sequence"/>
</dbReference>
<dbReference type="CDD" id="cd04301">
    <property type="entry name" value="NAT_SF"/>
    <property type="match status" value="1"/>
</dbReference>